<accession>A0ABQ1HGV0</accession>
<dbReference type="RefSeq" id="WP_188662269.1">
    <property type="nucleotide sequence ID" value="NZ_BMKC01000001.1"/>
</dbReference>
<keyword evidence="2" id="KW-1185">Reference proteome</keyword>
<dbReference type="Pfam" id="PF04339">
    <property type="entry name" value="FemAB_like"/>
    <property type="match status" value="1"/>
</dbReference>
<dbReference type="InterPro" id="IPR016181">
    <property type="entry name" value="Acyl_CoA_acyltransferase"/>
</dbReference>
<evidence type="ECO:0008006" key="3">
    <source>
        <dbReference type="Google" id="ProtNLM"/>
    </source>
</evidence>
<comment type="caution">
    <text evidence="1">The sequence shown here is derived from an EMBL/GenBank/DDBJ whole genome shotgun (WGS) entry which is preliminary data.</text>
</comment>
<dbReference type="SUPFAM" id="SSF55729">
    <property type="entry name" value="Acyl-CoA N-acyltransferases (Nat)"/>
    <property type="match status" value="1"/>
</dbReference>
<dbReference type="Gene3D" id="3.40.630.30">
    <property type="match status" value="1"/>
</dbReference>
<gene>
    <name evidence="1" type="ORF">GCM10011521_12320</name>
</gene>
<dbReference type="EMBL" id="BMKC01000001">
    <property type="protein sequence ID" value="GGA75694.1"/>
    <property type="molecule type" value="Genomic_DNA"/>
</dbReference>
<evidence type="ECO:0000313" key="2">
    <source>
        <dbReference type="Proteomes" id="UP000623419"/>
    </source>
</evidence>
<dbReference type="PANTHER" id="PTHR47017:SF1">
    <property type="entry name" value="ACYL-COA"/>
    <property type="match status" value="1"/>
</dbReference>
<protein>
    <recommendedName>
        <fullName evidence="3">GNAT family N-acetyltransferase</fullName>
    </recommendedName>
</protein>
<dbReference type="PANTHER" id="PTHR47017">
    <property type="entry name" value="ACYL-COA"/>
    <property type="match status" value="1"/>
</dbReference>
<dbReference type="Proteomes" id="UP000623419">
    <property type="component" value="Unassembled WGS sequence"/>
</dbReference>
<organism evidence="1 2">
    <name type="scientific">Arenimonas soli</name>
    <dbReference type="NCBI Taxonomy" id="2269504"/>
    <lineage>
        <taxon>Bacteria</taxon>
        <taxon>Pseudomonadati</taxon>
        <taxon>Pseudomonadota</taxon>
        <taxon>Gammaproteobacteria</taxon>
        <taxon>Lysobacterales</taxon>
        <taxon>Lysobacteraceae</taxon>
        <taxon>Arenimonas</taxon>
    </lineage>
</organism>
<evidence type="ECO:0000313" key="1">
    <source>
        <dbReference type="EMBL" id="GGA75694.1"/>
    </source>
</evidence>
<reference evidence="2" key="1">
    <citation type="journal article" date="2019" name="Int. J. Syst. Evol. Microbiol.">
        <title>The Global Catalogue of Microorganisms (GCM) 10K type strain sequencing project: providing services to taxonomists for standard genome sequencing and annotation.</title>
        <authorList>
            <consortium name="The Broad Institute Genomics Platform"/>
            <consortium name="The Broad Institute Genome Sequencing Center for Infectious Disease"/>
            <person name="Wu L."/>
            <person name="Ma J."/>
        </authorList>
    </citation>
    <scope>NUCLEOTIDE SEQUENCE [LARGE SCALE GENOMIC DNA]</scope>
    <source>
        <strain evidence="2">CGMCC 1.15905</strain>
    </source>
</reference>
<dbReference type="InterPro" id="IPR007434">
    <property type="entry name" value="FemAB-like"/>
</dbReference>
<sequence>MTGGTLRLHDQLDDIPAQAWDSLHDGSNPFIAHAFLAGLERHGCLRPAWGWTPRHASLWRGGELVAAAPAYLKSNSHGEFVFDQAWAAAHHRLGREYYPKWLVAVPYSPVTGPRLLAREPEDRAALAQAMRLRSARDGLSSLHVNFHPEYETAAFGEGWLRRDDVQYHWQNRGWPDFDAFLADLQPRKRKNIRQERARVARDGFAFRCVHGDEASEAELEAMYYFYCRTFADYGNHPALSLAFFQHLARAMPRQLVLVLAQRHGEIAAGALCLRGGDTLYGRYWGAVEASPGLHFEACYYQGIDYCLREGLKVFEPGAQGEHKVARGFLPVLTRSHHHVAEAAFGAALADWCDQERRAVAAHREVVLRHHPYRELPADPPPAS</sequence>
<name>A0ABQ1HGV0_9GAMM</name>
<proteinExistence type="predicted"/>